<comment type="caution">
    <text evidence="6">The sequence shown here is derived from an EMBL/GenBank/DDBJ whole genome shotgun (WGS) entry which is preliminary data.</text>
</comment>
<proteinExistence type="predicted"/>
<dbReference type="InterPro" id="IPR000792">
    <property type="entry name" value="Tscrpt_reg_LuxR_C"/>
</dbReference>
<feature type="domain" description="Response regulatory" evidence="5">
    <location>
        <begin position="8"/>
        <end position="126"/>
    </location>
</feature>
<dbReference type="PROSITE" id="PS50110">
    <property type="entry name" value="RESPONSE_REGULATORY"/>
    <property type="match status" value="1"/>
</dbReference>
<evidence type="ECO:0000256" key="1">
    <source>
        <dbReference type="ARBA" id="ARBA00022553"/>
    </source>
</evidence>
<dbReference type="Gene3D" id="3.40.50.2300">
    <property type="match status" value="1"/>
</dbReference>
<gene>
    <name evidence="6" type="ORF">GCM10023184_29310</name>
</gene>
<dbReference type="PROSITE" id="PS50043">
    <property type="entry name" value="HTH_LUXR_2"/>
    <property type="match status" value="1"/>
</dbReference>
<evidence type="ECO:0000256" key="2">
    <source>
        <dbReference type="ARBA" id="ARBA00023125"/>
    </source>
</evidence>
<organism evidence="6 7">
    <name type="scientific">Flaviaesturariibacter amylovorans</name>
    <dbReference type="NCBI Taxonomy" id="1084520"/>
    <lineage>
        <taxon>Bacteria</taxon>
        <taxon>Pseudomonadati</taxon>
        <taxon>Bacteroidota</taxon>
        <taxon>Chitinophagia</taxon>
        <taxon>Chitinophagales</taxon>
        <taxon>Chitinophagaceae</taxon>
        <taxon>Flaviaestuariibacter</taxon>
    </lineage>
</organism>
<dbReference type="CDD" id="cd17535">
    <property type="entry name" value="REC_NarL-like"/>
    <property type="match status" value="1"/>
</dbReference>
<dbReference type="InterPro" id="IPR039420">
    <property type="entry name" value="WalR-like"/>
</dbReference>
<evidence type="ECO:0000256" key="3">
    <source>
        <dbReference type="PROSITE-ProRule" id="PRU00169"/>
    </source>
</evidence>
<dbReference type="InterPro" id="IPR016032">
    <property type="entry name" value="Sig_transdc_resp-reg_C-effctor"/>
</dbReference>
<dbReference type="EMBL" id="BAABGY010000008">
    <property type="protein sequence ID" value="GAA4334897.1"/>
    <property type="molecule type" value="Genomic_DNA"/>
</dbReference>
<keyword evidence="1 3" id="KW-0597">Phosphoprotein</keyword>
<dbReference type="SMART" id="SM00448">
    <property type="entry name" value="REC"/>
    <property type="match status" value="1"/>
</dbReference>
<dbReference type="InterPro" id="IPR058245">
    <property type="entry name" value="NreC/VraR/RcsB-like_REC"/>
</dbReference>
<dbReference type="SUPFAM" id="SSF52172">
    <property type="entry name" value="CheY-like"/>
    <property type="match status" value="1"/>
</dbReference>
<keyword evidence="2" id="KW-0238">DNA-binding</keyword>
<dbReference type="InterPro" id="IPR011006">
    <property type="entry name" value="CheY-like_superfamily"/>
</dbReference>
<dbReference type="RefSeq" id="WP_345256503.1">
    <property type="nucleotide sequence ID" value="NZ_BAABGY010000008.1"/>
</dbReference>
<evidence type="ECO:0000313" key="7">
    <source>
        <dbReference type="Proteomes" id="UP001501725"/>
    </source>
</evidence>
<reference evidence="7" key="1">
    <citation type="journal article" date="2019" name="Int. J. Syst. Evol. Microbiol.">
        <title>The Global Catalogue of Microorganisms (GCM) 10K type strain sequencing project: providing services to taxonomists for standard genome sequencing and annotation.</title>
        <authorList>
            <consortium name="The Broad Institute Genomics Platform"/>
            <consortium name="The Broad Institute Genome Sequencing Center for Infectious Disease"/>
            <person name="Wu L."/>
            <person name="Ma J."/>
        </authorList>
    </citation>
    <scope>NUCLEOTIDE SEQUENCE [LARGE SCALE GENOMIC DNA]</scope>
    <source>
        <strain evidence="7">JCM 17919</strain>
    </source>
</reference>
<dbReference type="PROSITE" id="PS00622">
    <property type="entry name" value="HTH_LUXR_1"/>
    <property type="match status" value="1"/>
</dbReference>
<dbReference type="InterPro" id="IPR001789">
    <property type="entry name" value="Sig_transdc_resp-reg_receiver"/>
</dbReference>
<evidence type="ECO:0000313" key="6">
    <source>
        <dbReference type="EMBL" id="GAA4334897.1"/>
    </source>
</evidence>
<dbReference type="SMART" id="SM00421">
    <property type="entry name" value="HTH_LUXR"/>
    <property type="match status" value="1"/>
</dbReference>
<feature type="domain" description="HTH luxR-type" evidence="4">
    <location>
        <begin position="148"/>
        <end position="213"/>
    </location>
</feature>
<dbReference type="SUPFAM" id="SSF46894">
    <property type="entry name" value="C-terminal effector domain of the bipartite response regulators"/>
    <property type="match status" value="1"/>
</dbReference>
<dbReference type="CDD" id="cd06170">
    <property type="entry name" value="LuxR_C_like"/>
    <property type="match status" value="1"/>
</dbReference>
<accession>A0ABP8H606</accession>
<keyword evidence="7" id="KW-1185">Reference proteome</keyword>
<name>A0ABP8H606_9BACT</name>
<protein>
    <submittedName>
        <fullName evidence="6">Response regulator transcription factor</fullName>
    </submittedName>
</protein>
<dbReference type="Pfam" id="PF00196">
    <property type="entry name" value="GerE"/>
    <property type="match status" value="1"/>
</dbReference>
<dbReference type="PRINTS" id="PR00038">
    <property type="entry name" value="HTHLUXR"/>
</dbReference>
<feature type="modified residue" description="4-aspartylphosphate" evidence="3">
    <location>
        <position position="61"/>
    </location>
</feature>
<evidence type="ECO:0000259" key="4">
    <source>
        <dbReference type="PROSITE" id="PS50043"/>
    </source>
</evidence>
<dbReference type="PANTHER" id="PTHR43214">
    <property type="entry name" value="TWO-COMPONENT RESPONSE REGULATOR"/>
    <property type="match status" value="1"/>
</dbReference>
<sequence>MFENETIRVVIADDHVLFREGLRLLLQRLKLLDIEVVLEANNGLEVLDFLEKATADIVLMDVQMPVMDGIEATALLNQRYPAISVIALSSFGESISVAEMIEAGARGYLLKNTSKEELAHAISQVLAGELFIAPGLEVDIPATPRSHVSGFPPHLTAREQEILQLICEGKTSKEIARVLWISKRTVDGHRERIMQKTGSRNLAEILRYAWRRQLFCM</sequence>
<dbReference type="Pfam" id="PF00072">
    <property type="entry name" value="Response_reg"/>
    <property type="match status" value="1"/>
</dbReference>
<evidence type="ECO:0000259" key="5">
    <source>
        <dbReference type="PROSITE" id="PS50110"/>
    </source>
</evidence>
<dbReference type="Proteomes" id="UP001501725">
    <property type="component" value="Unassembled WGS sequence"/>
</dbReference>